<sequence length="73" mass="8262">MAASQRDRISLHQRDRILVRSEQAIAIFKGKLSAYCEKILDFNINRFLELTAVAIRLEASNSTKLAASISLKR</sequence>
<name>A0A1E5QGH6_9CYAN</name>
<proteinExistence type="predicted"/>
<organism evidence="1">
    <name type="scientific">Desertifilum tharense IPPAS B-1220</name>
    <dbReference type="NCBI Taxonomy" id="1781255"/>
    <lineage>
        <taxon>Bacteria</taxon>
        <taxon>Bacillati</taxon>
        <taxon>Cyanobacteriota</taxon>
        <taxon>Cyanophyceae</taxon>
        <taxon>Desertifilales</taxon>
        <taxon>Desertifilaceae</taxon>
        <taxon>Desertifilum</taxon>
    </lineage>
</organism>
<gene>
    <name evidence="1" type="ORF">BH720_18050</name>
</gene>
<evidence type="ECO:0000313" key="1">
    <source>
        <dbReference type="EMBL" id="OEJ73800.1"/>
    </source>
</evidence>
<dbReference type="EMBL" id="MJGC01000078">
    <property type="protein sequence ID" value="OEJ73800.1"/>
    <property type="molecule type" value="Genomic_DNA"/>
</dbReference>
<reference evidence="1" key="1">
    <citation type="submission" date="2016-09" db="EMBL/GenBank/DDBJ databases">
        <title>Draft genome of thermotolerant cyanobacterium Desertifilum sp. strain IPPAS B-1220.</title>
        <authorList>
            <person name="Sinetova M.A."/>
            <person name="Bolakhan K."/>
            <person name="Zayadan B.K."/>
            <person name="Mironov K.S."/>
            <person name="Ustinova V."/>
            <person name="Kupriyanova E.V."/>
            <person name="Sidorov R.A."/>
            <person name="Skrypnik A.N."/>
            <person name="Gogoleva N.E."/>
            <person name="Gogolev Y.V."/>
            <person name="Los D.A."/>
        </authorList>
    </citation>
    <scope>NUCLEOTIDE SEQUENCE [LARGE SCALE GENOMIC DNA]</scope>
    <source>
        <strain evidence="1">IPPAS B-1220</strain>
    </source>
</reference>
<comment type="caution">
    <text evidence="1">The sequence shown here is derived from an EMBL/GenBank/DDBJ whole genome shotgun (WGS) entry which is preliminary data.</text>
</comment>
<dbReference type="AlphaFoldDB" id="A0A1E5QGH6"/>
<protein>
    <submittedName>
        <fullName evidence="1">Uncharacterized protein</fullName>
    </submittedName>
</protein>
<dbReference type="STRING" id="1781255.BH720_18050"/>
<accession>A0A1E5QGH6</accession>